<keyword evidence="3" id="KW-1185">Reference proteome</keyword>
<gene>
    <name evidence="2" type="ORF">ASCRUDRAFT_74508</name>
</gene>
<organism evidence="2 3">
    <name type="scientific">Ascoidea rubescens DSM 1968</name>
    <dbReference type="NCBI Taxonomy" id="1344418"/>
    <lineage>
        <taxon>Eukaryota</taxon>
        <taxon>Fungi</taxon>
        <taxon>Dikarya</taxon>
        <taxon>Ascomycota</taxon>
        <taxon>Saccharomycotina</taxon>
        <taxon>Saccharomycetes</taxon>
        <taxon>Ascoideaceae</taxon>
        <taxon>Ascoidea</taxon>
    </lineage>
</organism>
<evidence type="ECO:0000313" key="2">
    <source>
        <dbReference type="EMBL" id="ODV63119.1"/>
    </source>
</evidence>
<feature type="region of interest" description="Disordered" evidence="1">
    <location>
        <begin position="140"/>
        <end position="178"/>
    </location>
</feature>
<dbReference type="EMBL" id="KV454476">
    <property type="protein sequence ID" value="ODV63119.1"/>
    <property type="molecule type" value="Genomic_DNA"/>
</dbReference>
<dbReference type="InParanoid" id="A0A1D2VNF1"/>
<proteinExistence type="predicted"/>
<accession>A0A1D2VNF1</accession>
<evidence type="ECO:0000313" key="3">
    <source>
        <dbReference type="Proteomes" id="UP000095038"/>
    </source>
</evidence>
<protein>
    <submittedName>
        <fullName evidence="2">Uncharacterized protein</fullName>
    </submittedName>
</protein>
<feature type="compositionally biased region" description="Low complexity" evidence="1">
    <location>
        <begin position="145"/>
        <end position="162"/>
    </location>
</feature>
<dbReference type="AlphaFoldDB" id="A0A1D2VNF1"/>
<feature type="compositionally biased region" description="Polar residues" evidence="1">
    <location>
        <begin position="84"/>
        <end position="107"/>
    </location>
</feature>
<sequence>MDSIDLIIEKHTFLIELLKIFYKLSISNVNNRVNYNDLSIQNNKKLQSILESLNLSQKTRLISGLLNKEYLKLRFKLIINSDPNDSKSTTSINKTASNKNNSRMPDNTKSHPAKKLRKAKSAYQIPINYSDIPVQDSKFYPPDFSNSPLKSPNSSPSNSPINPKVPLTPKKTVTFDNDSNIKCRPSYRTWPPMSNSKINKSGTGFENITPFPQFSYNTTPPLSYQRRF</sequence>
<dbReference type="Proteomes" id="UP000095038">
    <property type="component" value="Unassembled WGS sequence"/>
</dbReference>
<dbReference type="RefSeq" id="XP_020049426.1">
    <property type="nucleotide sequence ID" value="XM_020192715.1"/>
</dbReference>
<evidence type="ECO:0000256" key="1">
    <source>
        <dbReference type="SAM" id="MobiDB-lite"/>
    </source>
</evidence>
<name>A0A1D2VNF1_9ASCO</name>
<dbReference type="GeneID" id="30966351"/>
<reference evidence="3" key="1">
    <citation type="submission" date="2016-05" db="EMBL/GenBank/DDBJ databases">
        <title>Comparative genomics of biotechnologically important yeasts.</title>
        <authorList>
            <consortium name="DOE Joint Genome Institute"/>
            <person name="Riley R."/>
            <person name="Haridas S."/>
            <person name="Wolfe K.H."/>
            <person name="Lopes M.R."/>
            <person name="Hittinger C.T."/>
            <person name="Goker M."/>
            <person name="Salamov A."/>
            <person name="Wisecaver J."/>
            <person name="Long T.M."/>
            <person name="Aerts A.L."/>
            <person name="Barry K."/>
            <person name="Choi C."/>
            <person name="Clum A."/>
            <person name="Coughlan A.Y."/>
            <person name="Deshpande S."/>
            <person name="Douglass A.P."/>
            <person name="Hanson S.J."/>
            <person name="Klenk H.-P."/>
            <person name="Labutti K."/>
            <person name="Lapidus A."/>
            <person name="Lindquist E."/>
            <person name="Lipzen A."/>
            <person name="Meier-Kolthoff J.P."/>
            <person name="Ohm R.A."/>
            <person name="Otillar R.P."/>
            <person name="Pangilinan J."/>
            <person name="Peng Y."/>
            <person name="Rokas A."/>
            <person name="Rosa C.A."/>
            <person name="Scheuner C."/>
            <person name="Sibirny A.A."/>
            <person name="Slot J.C."/>
            <person name="Stielow J.B."/>
            <person name="Sun H."/>
            <person name="Kurtzman C.P."/>
            <person name="Blackwell M."/>
            <person name="Grigoriev I.V."/>
            <person name="Jeffries T.W."/>
        </authorList>
    </citation>
    <scope>NUCLEOTIDE SEQUENCE [LARGE SCALE GENOMIC DNA]</scope>
    <source>
        <strain evidence="3">DSM 1968</strain>
    </source>
</reference>
<feature type="region of interest" description="Disordered" evidence="1">
    <location>
        <begin position="84"/>
        <end position="117"/>
    </location>
</feature>